<protein>
    <submittedName>
        <fullName evidence="1">Uncharacterized protein</fullName>
    </submittedName>
</protein>
<keyword evidence="2" id="KW-1185">Reference proteome</keyword>
<evidence type="ECO:0000313" key="2">
    <source>
        <dbReference type="Proteomes" id="UP001062846"/>
    </source>
</evidence>
<reference evidence="1" key="1">
    <citation type="submission" date="2022-02" db="EMBL/GenBank/DDBJ databases">
        <title>Plant Genome Project.</title>
        <authorList>
            <person name="Zhang R.-G."/>
        </authorList>
    </citation>
    <scope>NUCLEOTIDE SEQUENCE</scope>
    <source>
        <strain evidence="1">AT1</strain>
    </source>
</reference>
<proteinExistence type="predicted"/>
<comment type="caution">
    <text evidence="1">The sequence shown here is derived from an EMBL/GenBank/DDBJ whole genome shotgun (WGS) entry which is preliminary data.</text>
</comment>
<name>A0ACC0NPR8_RHOML</name>
<dbReference type="EMBL" id="CM046392">
    <property type="protein sequence ID" value="KAI8554799.1"/>
    <property type="molecule type" value="Genomic_DNA"/>
</dbReference>
<accession>A0ACC0NPR8</accession>
<dbReference type="Proteomes" id="UP001062846">
    <property type="component" value="Chromosome 5"/>
</dbReference>
<organism evidence="1 2">
    <name type="scientific">Rhododendron molle</name>
    <name type="common">Chinese azalea</name>
    <name type="synonym">Azalea mollis</name>
    <dbReference type="NCBI Taxonomy" id="49168"/>
    <lineage>
        <taxon>Eukaryota</taxon>
        <taxon>Viridiplantae</taxon>
        <taxon>Streptophyta</taxon>
        <taxon>Embryophyta</taxon>
        <taxon>Tracheophyta</taxon>
        <taxon>Spermatophyta</taxon>
        <taxon>Magnoliopsida</taxon>
        <taxon>eudicotyledons</taxon>
        <taxon>Gunneridae</taxon>
        <taxon>Pentapetalae</taxon>
        <taxon>asterids</taxon>
        <taxon>Ericales</taxon>
        <taxon>Ericaceae</taxon>
        <taxon>Ericoideae</taxon>
        <taxon>Rhodoreae</taxon>
        <taxon>Rhododendron</taxon>
    </lineage>
</organism>
<evidence type="ECO:0000313" key="1">
    <source>
        <dbReference type="EMBL" id="KAI8554799.1"/>
    </source>
</evidence>
<sequence>MCNLFNEVADLVEDCEEKYAKVMGRLQELKQELIGSSIVCGSNMVSGSPNDSFFTWR</sequence>
<gene>
    <name evidence="1" type="ORF">RHMOL_Rhmol05G0125200</name>
</gene>